<dbReference type="EMBL" id="BFEA01000070">
    <property type="protein sequence ID" value="GBG66160.1"/>
    <property type="molecule type" value="Genomic_DNA"/>
</dbReference>
<evidence type="ECO:0000313" key="3">
    <source>
        <dbReference type="Proteomes" id="UP000265515"/>
    </source>
</evidence>
<dbReference type="Gramene" id="GBG66160">
    <property type="protein sequence ID" value="GBG66160"/>
    <property type="gene ID" value="CBR_g57042"/>
</dbReference>
<gene>
    <name evidence="2" type="ORF">CBR_g57042</name>
</gene>
<accession>A0A388K7Y2</accession>
<feature type="region of interest" description="Disordered" evidence="1">
    <location>
        <begin position="168"/>
        <end position="189"/>
    </location>
</feature>
<comment type="caution">
    <text evidence="2">The sequence shown here is derived from an EMBL/GenBank/DDBJ whole genome shotgun (WGS) entry which is preliminary data.</text>
</comment>
<keyword evidence="3" id="KW-1185">Reference proteome</keyword>
<proteinExistence type="predicted"/>
<name>A0A388K7Y2_CHABU</name>
<feature type="compositionally biased region" description="Basic residues" evidence="1">
    <location>
        <begin position="168"/>
        <end position="187"/>
    </location>
</feature>
<feature type="region of interest" description="Disordered" evidence="1">
    <location>
        <begin position="95"/>
        <end position="156"/>
    </location>
</feature>
<feature type="region of interest" description="Disordered" evidence="1">
    <location>
        <begin position="1"/>
        <end position="20"/>
    </location>
</feature>
<evidence type="ECO:0000256" key="1">
    <source>
        <dbReference type="SAM" id="MobiDB-lite"/>
    </source>
</evidence>
<feature type="compositionally biased region" description="Basic and acidic residues" evidence="1">
    <location>
        <begin position="120"/>
        <end position="138"/>
    </location>
</feature>
<protein>
    <submittedName>
        <fullName evidence="2">Uncharacterized protein</fullName>
    </submittedName>
</protein>
<evidence type="ECO:0000313" key="2">
    <source>
        <dbReference type="EMBL" id="GBG66160.1"/>
    </source>
</evidence>
<reference evidence="2 3" key="1">
    <citation type="journal article" date="2018" name="Cell">
        <title>The Chara Genome: Secondary Complexity and Implications for Plant Terrestrialization.</title>
        <authorList>
            <person name="Nishiyama T."/>
            <person name="Sakayama H."/>
            <person name="Vries J.D."/>
            <person name="Buschmann H."/>
            <person name="Saint-Marcoux D."/>
            <person name="Ullrich K.K."/>
            <person name="Haas F.B."/>
            <person name="Vanderstraeten L."/>
            <person name="Becker D."/>
            <person name="Lang D."/>
            <person name="Vosolsobe S."/>
            <person name="Rombauts S."/>
            <person name="Wilhelmsson P.K.I."/>
            <person name="Janitza P."/>
            <person name="Kern R."/>
            <person name="Heyl A."/>
            <person name="Rumpler F."/>
            <person name="Villalobos L.I.A.C."/>
            <person name="Clay J.M."/>
            <person name="Skokan R."/>
            <person name="Toyoda A."/>
            <person name="Suzuki Y."/>
            <person name="Kagoshima H."/>
            <person name="Schijlen E."/>
            <person name="Tajeshwar N."/>
            <person name="Catarino B."/>
            <person name="Hetherington A.J."/>
            <person name="Saltykova A."/>
            <person name="Bonnot C."/>
            <person name="Breuninger H."/>
            <person name="Symeonidi A."/>
            <person name="Radhakrishnan G.V."/>
            <person name="Van Nieuwerburgh F."/>
            <person name="Deforce D."/>
            <person name="Chang C."/>
            <person name="Karol K.G."/>
            <person name="Hedrich R."/>
            <person name="Ulvskov P."/>
            <person name="Glockner G."/>
            <person name="Delwiche C.F."/>
            <person name="Petrasek J."/>
            <person name="Van de Peer Y."/>
            <person name="Friml J."/>
            <person name="Beilby M."/>
            <person name="Dolan L."/>
            <person name="Kohara Y."/>
            <person name="Sugano S."/>
            <person name="Fujiyama A."/>
            <person name="Delaux P.-M."/>
            <person name="Quint M."/>
            <person name="TheiBen G."/>
            <person name="Hagemann M."/>
            <person name="Harholt J."/>
            <person name="Dunand C."/>
            <person name="Zachgo S."/>
            <person name="Langdale J."/>
            <person name="Maumus F."/>
            <person name="Straeten D.V.D."/>
            <person name="Gould S.B."/>
            <person name="Rensing S.A."/>
        </authorList>
    </citation>
    <scope>NUCLEOTIDE SEQUENCE [LARGE SCALE GENOMIC DNA]</scope>
    <source>
        <strain evidence="2 3">S276</strain>
    </source>
</reference>
<organism evidence="2 3">
    <name type="scientific">Chara braunii</name>
    <name type="common">Braun's stonewort</name>
    <dbReference type="NCBI Taxonomy" id="69332"/>
    <lineage>
        <taxon>Eukaryota</taxon>
        <taxon>Viridiplantae</taxon>
        <taxon>Streptophyta</taxon>
        <taxon>Charophyceae</taxon>
        <taxon>Charales</taxon>
        <taxon>Characeae</taxon>
        <taxon>Chara</taxon>
    </lineage>
</organism>
<dbReference type="Proteomes" id="UP000265515">
    <property type="component" value="Unassembled WGS sequence"/>
</dbReference>
<dbReference type="AlphaFoldDB" id="A0A388K7Y2"/>
<feature type="compositionally biased region" description="Polar residues" evidence="1">
    <location>
        <begin position="103"/>
        <end position="119"/>
    </location>
</feature>
<sequence>MEREKEKEEEKRRLEEEEAMRAQEEACWEAKLRKKEKKAKQEAALRAEMKKDVTVHAALLMSEIKDDWINQWKTSVLPALAERTGDVRGKKKVVYHSAEESDPNYNNSDSETSVTQELSAETRRLRISEKRKRGEEARLVNNPPMELPPKRTPQRLGIKTGKADLRTTRARSKRGVRTPIPTKRKTPVKTSLTKLVKSGQMKSPLSGRITPAERALARLRYRDSIMHELKDCNDDELQRYCKDKGILYVGKVDAIFDLAEHQAQQQYAAASPQTEVVRIADSTDVRDEDSADTQG</sequence>